<reference evidence="1" key="1">
    <citation type="submission" date="2022-08" db="EMBL/GenBank/DDBJ databases">
        <title>Alicyclobacillus dauci DSM2870, complete genome.</title>
        <authorList>
            <person name="Wang Q."/>
            <person name="Cai R."/>
            <person name="Wang Z."/>
        </authorList>
    </citation>
    <scope>NUCLEOTIDE SEQUENCE</scope>
    <source>
        <strain evidence="1">DSM 28700</strain>
    </source>
</reference>
<proteinExistence type="predicted"/>
<dbReference type="RefSeq" id="WP_268045902.1">
    <property type="nucleotide sequence ID" value="NZ_CP104064.1"/>
</dbReference>
<organism evidence="1 2">
    <name type="scientific">Alicyclobacillus dauci</name>
    <dbReference type="NCBI Taxonomy" id="1475485"/>
    <lineage>
        <taxon>Bacteria</taxon>
        <taxon>Bacillati</taxon>
        <taxon>Bacillota</taxon>
        <taxon>Bacilli</taxon>
        <taxon>Bacillales</taxon>
        <taxon>Alicyclobacillaceae</taxon>
        <taxon>Alicyclobacillus</taxon>
    </lineage>
</organism>
<dbReference type="Proteomes" id="UP001164803">
    <property type="component" value="Chromosome"/>
</dbReference>
<sequence length="43" mass="5090">MKELNDALAMTRYIEEFGWNHVTDVLVPWARAFFICPKTGVYR</sequence>
<evidence type="ECO:0000313" key="1">
    <source>
        <dbReference type="EMBL" id="WAH38337.1"/>
    </source>
</evidence>
<accession>A0ABY6Z628</accession>
<protein>
    <submittedName>
        <fullName evidence="1">Uncharacterized protein</fullName>
    </submittedName>
</protein>
<keyword evidence="2" id="KW-1185">Reference proteome</keyword>
<evidence type="ECO:0000313" key="2">
    <source>
        <dbReference type="Proteomes" id="UP001164803"/>
    </source>
</evidence>
<name>A0ABY6Z628_9BACL</name>
<dbReference type="EMBL" id="CP104064">
    <property type="protein sequence ID" value="WAH38337.1"/>
    <property type="molecule type" value="Genomic_DNA"/>
</dbReference>
<gene>
    <name evidence="1" type="ORF">NZD86_07620</name>
</gene>